<dbReference type="Pfam" id="PF00498">
    <property type="entry name" value="FHA"/>
    <property type="match status" value="1"/>
</dbReference>
<keyword evidence="4" id="KW-1185">Reference proteome</keyword>
<dbReference type="AlphaFoldDB" id="A0A4T0X174"/>
<feature type="region of interest" description="Disordered" evidence="1">
    <location>
        <begin position="472"/>
        <end position="559"/>
    </location>
</feature>
<dbReference type="InterPro" id="IPR008984">
    <property type="entry name" value="SMAD_FHA_dom_sf"/>
</dbReference>
<feature type="compositionally biased region" description="Basic and acidic residues" evidence="1">
    <location>
        <begin position="292"/>
        <end position="305"/>
    </location>
</feature>
<evidence type="ECO:0000259" key="2">
    <source>
        <dbReference type="PROSITE" id="PS50006"/>
    </source>
</evidence>
<feature type="compositionally biased region" description="Polar residues" evidence="1">
    <location>
        <begin position="251"/>
        <end position="260"/>
    </location>
</feature>
<dbReference type="Gene3D" id="2.60.200.20">
    <property type="match status" value="1"/>
</dbReference>
<evidence type="ECO:0000313" key="3">
    <source>
        <dbReference type="EMBL" id="TID28273.1"/>
    </source>
</evidence>
<organism evidence="3 4">
    <name type="scientific">Pichia inconspicua</name>
    <dbReference type="NCBI Taxonomy" id="52247"/>
    <lineage>
        <taxon>Eukaryota</taxon>
        <taxon>Fungi</taxon>
        <taxon>Dikarya</taxon>
        <taxon>Ascomycota</taxon>
        <taxon>Saccharomycotina</taxon>
        <taxon>Pichiomycetes</taxon>
        <taxon>Pichiales</taxon>
        <taxon>Pichiaceae</taxon>
        <taxon>Pichia</taxon>
    </lineage>
</organism>
<feature type="region of interest" description="Disordered" evidence="1">
    <location>
        <begin position="279"/>
        <end position="305"/>
    </location>
</feature>
<reference evidence="3 4" key="1">
    <citation type="journal article" date="2019" name="Front. Genet.">
        <title>Whole-Genome Sequencing of the Opportunistic Yeast Pathogen Candida inconspicua Uncovers Its Hybrid Origin.</title>
        <authorList>
            <person name="Mixao V."/>
            <person name="Hansen A.P."/>
            <person name="Saus E."/>
            <person name="Boekhout T."/>
            <person name="Lass-Florl C."/>
            <person name="Gabaldon T."/>
        </authorList>
    </citation>
    <scope>NUCLEOTIDE SEQUENCE [LARGE SCALE GENOMIC DNA]</scope>
    <source>
        <strain evidence="3 4">CBS 180</strain>
    </source>
</reference>
<feature type="compositionally biased region" description="Polar residues" evidence="1">
    <location>
        <begin position="503"/>
        <end position="545"/>
    </location>
</feature>
<feature type="compositionally biased region" description="Low complexity" evidence="1">
    <location>
        <begin position="241"/>
        <end position="250"/>
    </location>
</feature>
<evidence type="ECO:0000313" key="4">
    <source>
        <dbReference type="Proteomes" id="UP000307173"/>
    </source>
</evidence>
<feature type="region of interest" description="Disordered" evidence="1">
    <location>
        <begin position="237"/>
        <end position="260"/>
    </location>
</feature>
<dbReference type="OrthoDB" id="3996665at2759"/>
<dbReference type="PROSITE" id="PS50006">
    <property type="entry name" value="FHA_DOMAIN"/>
    <property type="match status" value="1"/>
</dbReference>
<sequence length="559" mass="63826">MWIADYQISWKDNAGNPSDDSSKMRSILLRKGNLYTIGRQASSDICVDHPKVSRSQVELKVNAEGDLEIKNIGHASLSCGKTTIEGKTEKPHLLTSSSVFKLKAAKDWKIVFHKLEDITVSKYVYEKVFKTINLDYKDDLSNNEVLIGNIKNSIDNVDTWIDTLLSRQWEKSGGIARIILPQSKQCEPKTLSKKDSLMKKMVEVTPMSQDSPYSLLNRSSKRTRKSQLQSVFDDLENLEDSSSSTSTKSTQKYTIASQNTMRSKKSQLTQFFDDMDESEPILNTNSIPKQDFNLKDEQPDRIDGGKDERVLDLENTTISNTSLPIKRPVEVSSGFPAKKLKSVKPKEALVDIFKKTKQMKIERLEKENELIDSMKNSNGAKVSKFKVVRNVINPQVYSGHKVMYNNDPKWENRLNYSKFSKINNNTNYNPILDSTIKTVKFRSSNYKSNERQANLFQNDDMIAEIDTLFESRHRKSDMSSRNRELGNRKKEPTLFVDSDYEDTQYNTNESYSLSNSKAAGKNDTNNQHFGVFNTSSGTSPLTSHVLQDDETPVFRSRRR</sequence>
<accession>A0A4T0X174</accession>
<feature type="compositionally biased region" description="Basic and acidic residues" evidence="1">
    <location>
        <begin position="476"/>
        <end position="492"/>
    </location>
</feature>
<dbReference type="CDD" id="cd00060">
    <property type="entry name" value="FHA"/>
    <property type="match status" value="1"/>
</dbReference>
<dbReference type="Proteomes" id="UP000307173">
    <property type="component" value="Unassembled WGS sequence"/>
</dbReference>
<dbReference type="InterPro" id="IPR000253">
    <property type="entry name" value="FHA_dom"/>
</dbReference>
<comment type="caution">
    <text evidence="3">The sequence shown here is derived from an EMBL/GenBank/DDBJ whole genome shotgun (WGS) entry which is preliminary data.</text>
</comment>
<dbReference type="EMBL" id="SELW01000408">
    <property type="protein sequence ID" value="TID28273.1"/>
    <property type="molecule type" value="Genomic_DNA"/>
</dbReference>
<dbReference type="SUPFAM" id="SSF49879">
    <property type="entry name" value="SMAD/FHA domain"/>
    <property type="match status" value="1"/>
</dbReference>
<gene>
    <name evidence="3" type="ORF">CANINC_002586</name>
</gene>
<feature type="domain" description="FHA" evidence="2">
    <location>
        <begin position="35"/>
        <end position="89"/>
    </location>
</feature>
<protein>
    <recommendedName>
        <fullName evidence="2">FHA domain-containing protein</fullName>
    </recommendedName>
</protein>
<evidence type="ECO:0000256" key="1">
    <source>
        <dbReference type="SAM" id="MobiDB-lite"/>
    </source>
</evidence>
<proteinExistence type="predicted"/>
<name>A0A4T0X174_9ASCO</name>
<dbReference type="STRING" id="52247.A0A4T0X174"/>